<dbReference type="KEGG" id="mlt:VC82_2910"/>
<sequence length="173" mass="19940">MTGDQILQLFAFLLPAVVTGAVAFYFFRLHTRNEEGRRRFLLHKETSKQALPIRLQAYERMALFLERIAINNLVVRVSPQGQDKSKYENLLVKQIENEFEHNLSQQIYMSDECWNIIKAAKSATIQIIRSAAMSEADSADRLREDILNQTMEKQSPSTTALSYIKKEVSDLWG</sequence>
<keyword evidence="1" id="KW-0472">Membrane</keyword>
<dbReference type="EMBL" id="CP011071">
    <property type="protein sequence ID" value="AKA36455.1"/>
    <property type="molecule type" value="Genomic_DNA"/>
</dbReference>
<protein>
    <submittedName>
        <fullName evidence="2">Uncharacterized protein</fullName>
    </submittedName>
</protein>
<dbReference type="HOGENOM" id="CLU_120969_0_0_10"/>
<evidence type="ECO:0000313" key="3">
    <source>
        <dbReference type="Proteomes" id="UP000032726"/>
    </source>
</evidence>
<keyword evidence="3" id="KW-1185">Reference proteome</keyword>
<name>A0A0D5YW26_9FLAO</name>
<dbReference type="OrthoDB" id="1493032at2"/>
<keyword evidence="1" id="KW-1133">Transmembrane helix</keyword>
<dbReference type="RefSeq" id="WP_045802986.1">
    <property type="nucleotide sequence ID" value="NZ_CP011071.1"/>
</dbReference>
<keyword evidence="1" id="KW-0812">Transmembrane</keyword>
<evidence type="ECO:0000256" key="1">
    <source>
        <dbReference type="SAM" id="Phobius"/>
    </source>
</evidence>
<feature type="transmembrane region" description="Helical" evidence="1">
    <location>
        <begin position="6"/>
        <end position="27"/>
    </location>
</feature>
<organism evidence="2 3">
    <name type="scientific">Flagellimonas lutaonensis</name>
    <dbReference type="NCBI Taxonomy" id="516051"/>
    <lineage>
        <taxon>Bacteria</taxon>
        <taxon>Pseudomonadati</taxon>
        <taxon>Bacteroidota</taxon>
        <taxon>Flavobacteriia</taxon>
        <taxon>Flavobacteriales</taxon>
        <taxon>Flavobacteriaceae</taxon>
        <taxon>Flagellimonas</taxon>
    </lineage>
</organism>
<reference evidence="2 3" key="1">
    <citation type="submission" date="2015-03" db="EMBL/GenBank/DDBJ databases">
        <title>Complete genome sequence of Muricauda lutaonensis CC-HSB-11T, isolated from a coastal hot spring.</title>
        <authorList>
            <person name="Kim K.M."/>
        </authorList>
    </citation>
    <scope>NUCLEOTIDE SEQUENCE [LARGE SCALE GENOMIC DNA]</scope>
    <source>
        <strain evidence="2 3">CC-HSB-11</strain>
    </source>
</reference>
<dbReference type="PATRIC" id="fig|516051.4.peg.2980"/>
<dbReference type="Proteomes" id="UP000032726">
    <property type="component" value="Chromosome"/>
</dbReference>
<gene>
    <name evidence="2" type="ORF">VC82_2910</name>
</gene>
<evidence type="ECO:0000313" key="2">
    <source>
        <dbReference type="EMBL" id="AKA36455.1"/>
    </source>
</evidence>
<proteinExistence type="predicted"/>
<dbReference type="STRING" id="516051.VC82_2910"/>
<accession>A0A0D5YW26</accession>
<dbReference type="AlphaFoldDB" id="A0A0D5YW26"/>
<dbReference type="InterPro" id="IPR057695">
    <property type="entry name" value="DUF7935"/>
</dbReference>
<dbReference type="Pfam" id="PF25589">
    <property type="entry name" value="DUF7935"/>
    <property type="match status" value="1"/>
</dbReference>